<feature type="transmembrane region" description="Helical" evidence="7">
    <location>
        <begin position="375"/>
        <end position="395"/>
    </location>
</feature>
<dbReference type="OrthoDB" id="4476201at2759"/>
<comment type="subcellular location">
    <subcellularLocation>
        <location evidence="1">Membrane</location>
        <topology evidence="1">Multi-pass membrane protein</topology>
    </subcellularLocation>
</comment>
<feature type="transmembrane region" description="Helical" evidence="7">
    <location>
        <begin position="401"/>
        <end position="423"/>
    </location>
</feature>
<feature type="transmembrane region" description="Helical" evidence="7">
    <location>
        <begin position="473"/>
        <end position="494"/>
    </location>
</feature>
<feature type="transmembrane region" description="Helical" evidence="7">
    <location>
        <begin position="235"/>
        <end position="258"/>
    </location>
</feature>
<sequence length="509" mass="55130">MRRPFTTQKPEDNTSPVESLSEKDLDLGSYAEKNLGGFSILCTGFNICNSWAGLAATLAVGIAQGGTVTLLYGQILIFILIGLGSTATLAELTSVYPTAGGQYHWTSILAPKSTNRALSYFCGAANIFGWLSICTGVVIQPGQFISAIVVFFNPDFEPQAWHIFLIYQAVNILILLYNIYLMKRTSWIHDVGFVVSLSLFIVITITCAARAPGHNSSTFVWTNFVNDSGWKSDGVVFLTGLANPNFMYAGIDGAIHLAEECSNAITTVPLALVSTSLIGFVTAFAFSISMVYSLVDLDAIINTPTGVPIYEIWYQATRSSTAATVFLAGLLAVSLFALNGCVQTASRLTWSYARDNALLGSSYIGQLHPRHNVPVWALVANSAVIFIIGCIYLGSDTAFHGFVGTGLLLQQISFAVPAALLLYHRRSTKYLAKKRRVRLGFLGWIANALTVGFAVITLVFYCFPTEVPATGSSMNYTVAVIGCMALFSTLNWVVHARRVYQGPRLPEGM</sequence>
<feature type="transmembrane region" description="Helical" evidence="7">
    <location>
        <begin position="159"/>
        <end position="179"/>
    </location>
</feature>
<evidence type="ECO:0000256" key="6">
    <source>
        <dbReference type="SAM" id="MobiDB-lite"/>
    </source>
</evidence>
<keyword evidence="3 7" id="KW-0812">Transmembrane</keyword>
<dbReference type="Proteomes" id="UP000235023">
    <property type="component" value="Unassembled WGS sequence"/>
</dbReference>
<feature type="transmembrane region" description="Helical" evidence="7">
    <location>
        <begin position="117"/>
        <end position="139"/>
    </location>
</feature>
<reference evidence="9" key="1">
    <citation type="submission" date="2017-12" db="EMBL/GenBank/DDBJ databases">
        <authorList>
            <consortium name="DOE Joint Genome Institute"/>
            <person name="Mondo S.J."/>
            <person name="Kjaerbolling I."/>
            <person name="Vesth T.C."/>
            <person name="Frisvad J.C."/>
            <person name="Nybo J.L."/>
            <person name="Theobald S."/>
            <person name="Kuo A."/>
            <person name="Bowyer P."/>
            <person name="Matsuda Y."/>
            <person name="Lyhne E.K."/>
            <person name="Kogle M.E."/>
            <person name="Clum A."/>
            <person name="Lipzen A."/>
            <person name="Salamov A."/>
            <person name="Ngan C.Y."/>
            <person name="Daum C."/>
            <person name="Chiniquy J."/>
            <person name="Barry K."/>
            <person name="LaButti K."/>
            <person name="Haridas S."/>
            <person name="Simmons B.A."/>
            <person name="Magnuson J.K."/>
            <person name="Mortensen U.H."/>
            <person name="Larsen T.O."/>
            <person name="Grigoriev I.V."/>
            <person name="Baker S.E."/>
            <person name="Andersen M.R."/>
            <person name="Nordberg H.P."/>
            <person name="Cantor M.N."/>
            <person name="Hua S.X."/>
        </authorList>
    </citation>
    <scope>NUCLEOTIDE SEQUENCE [LARGE SCALE GENOMIC DNA]</scope>
    <source>
        <strain evidence="9">IBT 19404</strain>
    </source>
</reference>
<feature type="transmembrane region" description="Helical" evidence="7">
    <location>
        <begin position="38"/>
        <end position="63"/>
    </location>
</feature>
<evidence type="ECO:0000313" key="8">
    <source>
        <dbReference type="EMBL" id="PLN80532.1"/>
    </source>
</evidence>
<evidence type="ECO:0000256" key="2">
    <source>
        <dbReference type="ARBA" id="ARBA00022448"/>
    </source>
</evidence>
<dbReference type="PANTHER" id="PTHR45649:SF19">
    <property type="entry name" value="TRANSPORTER, PUTATIVE (EUROFUNG)-RELATED"/>
    <property type="match status" value="1"/>
</dbReference>
<dbReference type="InterPro" id="IPR002293">
    <property type="entry name" value="AA/rel_permease1"/>
</dbReference>
<feature type="transmembrane region" description="Helical" evidence="7">
    <location>
        <begin position="270"/>
        <end position="292"/>
    </location>
</feature>
<gene>
    <name evidence="8" type="ORF">BDW42DRAFT_201216</name>
</gene>
<proteinExistence type="predicted"/>
<dbReference type="Gene3D" id="1.20.1740.10">
    <property type="entry name" value="Amino acid/polyamine transporter I"/>
    <property type="match status" value="1"/>
</dbReference>
<keyword evidence="2" id="KW-0813">Transport</keyword>
<dbReference type="EMBL" id="KZ559546">
    <property type="protein sequence ID" value="PLN80532.1"/>
    <property type="molecule type" value="Genomic_DNA"/>
</dbReference>
<keyword evidence="5 7" id="KW-0472">Membrane</keyword>
<feature type="transmembrane region" description="Helical" evidence="7">
    <location>
        <begin position="439"/>
        <end position="461"/>
    </location>
</feature>
<dbReference type="AlphaFoldDB" id="A0A2J5HT92"/>
<accession>A0A2J5HT92</accession>
<keyword evidence="4 7" id="KW-1133">Transmembrane helix</keyword>
<dbReference type="GO" id="GO:0016020">
    <property type="term" value="C:membrane"/>
    <property type="evidence" value="ECO:0007669"/>
    <property type="project" value="UniProtKB-SubCell"/>
</dbReference>
<evidence type="ECO:0000256" key="7">
    <source>
        <dbReference type="SAM" id="Phobius"/>
    </source>
</evidence>
<dbReference type="GO" id="GO:0022857">
    <property type="term" value="F:transmembrane transporter activity"/>
    <property type="evidence" value="ECO:0007669"/>
    <property type="project" value="InterPro"/>
</dbReference>
<feature type="transmembrane region" description="Helical" evidence="7">
    <location>
        <begin position="75"/>
        <end position="96"/>
    </location>
</feature>
<feature type="compositionally biased region" description="Polar residues" evidence="6">
    <location>
        <begin position="1"/>
        <end position="18"/>
    </location>
</feature>
<evidence type="ECO:0000313" key="9">
    <source>
        <dbReference type="Proteomes" id="UP000235023"/>
    </source>
</evidence>
<evidence type="ECO:0000256" key="5">
    <source>
        <dbReference type="ARBA" id="ARBA00023136"/>
    </source>
</evidence>
<evidence type="ECO:0000256" key="1">
    <source>
        <dbReference type="ARBA" id="ARBA00004141"/>
    </source>
</evidence>
<evidence type="ECO:0000256" key="3">
    <source>
        <dbReference type="ARBA" id="ARBA00022692"/>
    </source>
</evidence>
<dbReference type="PANTHER" id="PTHR45649">
    <property type="entry name" value="AMINO-ACID PERMEASE BAT1"/>
    <property type="match status" value="1"/>
</dbReference>
<organism evidence="8 9">
    <name type="scientific">Aspergillus taichungensis</name>
    <dbReference type="NCBI Taxonomy" id="482145"/>
    <lineage>
        <taxon>Eukaryota</taxon>
        <taxon>Fungi</taxon>
        <taxon>Dikarya</taxon>
        <taxon>Ascomycota</taxon>
        <taxon>Pezizomycotina</taxon>
        <taxon>Eurotiomycetes</taxon>
        <taxon>Eurotiomycetidae</taxon>
        <taxon>Eurotiales</taxon>
        <taxon>Aspergillaceae</taxon>
        <taxon>Aspergillus</taxon>
        <taxon>Aspergillus subgen. Circumdati</taxon>
    </lineage>
</organism>
<name>A0A2J5HT92_9EURO</name>
<protein>
    <submittedName>
        <fullName evidence="8">Amino acid transporter</fullName>
    </submittedName>
</protein>
<evidence type="ECO:0000256" key="4">
    <source>
        <dbReference type="ARBA" id="ARBA00022989"/>
    </source>
</evidence>
<keyword evidence="9" id="KW-1185">Reference proteome</keyword>
<feature type="transmembrane region" description="Helical" evidence="7">
    <location>
        <begin position="312"/>
        <end position="338"/>
    </location>
</feature>
<feature type="transmembrane region" description="Helical" evidence="7">
    <location>
        <begin position="191"/>
        <end position="211"/>
    </location>
</feature>
<feature type="region of interest" description="Disordered" evidence="6">
    <location>
        <begin position="1"/>
        <end position="20"/>
    </location>
</feature>
<dbReference type="PIRSF" id="PIRSF006060">
    <property type="entry name" value="AA_transporter"/>
    <property type="match status" value="1"/>
</dbReference>
<dbReference type="Pfam" id="PF13520">
    <property type="entry name" value="AA_permease_2"/>
    <property type="match status" value="1"/>
</dbReference>